<dbReference type="EMBL" id="BORB01000010">
    <property type="protein sequence ID" value="GIN57205.1"/>
    <property type="molecule type" value="Genomic_DNA"/>
</dbReference>
<protein>
    <submittedName>
        <fullName evidence="1">Membrane protein</fullName>
    </submittedName>
</protein>
<dbReference type="Pfam" id="PF08680">
    <property type="entry name" value="DUF1779"/>
    <property type="match status" value="1"/>
</dbReference>
<proteinExistence type="predicted"/>
<name>A0ABQ4KGX7_9BACI</name>
<sequence length="236" mass="26765">MKTNIYKILIMTGLFAFCFILIFNGNKLSAKTNIEDLQQLASSVKKADGTIIEWSLYARESVQVLNVDQYILQYPEMEWTVGEDSLIGTLNTGTYSETIQIMNNQHNNTPFISYELSGTDWDEDTGLQASETASHRMKTLFNGEPTLFSCIKGEFNHKIDEFTEQSLNTFMQSLQAKEIESITEHNFRSISAYSSLFTQTLALTEQQMNIQLGLRNSELDNGTTFVIGTPILTIEY</sequence>
<comment type="caution">
    <text evidence="1">The sequence shown here is derived from an EMBL/GenBank/DDBJ whole genome shotgun (WGS) entry which is preliminary data.</text>
</comment>
<dbReference type="InterPro" id="IPR036209">
    <property type="entry name" value="YwmB-like_sf"/>
</dbReference>
<gene>
    <name evidence="1" type="ORF">J8TS2_15240</name>
</gene>
<reference evidence="1 2" key="1">
    <citation type="submission" date="2021-03" db="EMBL/GenBank/DDBJ databases">
        <title>Antimicrobial resistance genes in bacteria isolated from Japanese honey, and their potential for conferring macrolide and lincosamide resistance in the American foulbrood pathogen Paenibacillus larvae.</title>
        <authorList>
            <person name="Okamoto M."/>
            <person name="Kumagai M."/>
            <person name="Kanamori H."/>
            <person name="Takamatsu D."/>
        </authorList>
    </citation>
    <scope>NUCLEOTIDE SEQUENCE [LARGE SCALE GENOMIC DNA]</scope>
    <source>
        <strain evidence="1 2">J8TS2</strain>
    </source>
</reference>
<evidence type="ECO:0000313" key="2">
    <source>
        <dbReference type="Proteomes" id="UP000679950"/>
    </source>
</evidence>
<keyword evidence="2" id="KW-1185">Reference proteome</keyword>
<evidence type="ECO:0000313" key="1">
    <source>
        <dbReference type="EMBL" id="GIN57205.1"/>
    </source>
</evidence>
<dbReference type="SUPFAM" id="SSF143842">
    <property type="entry name" value="YwmB-like"/>
    <property type="match status" value="1"/>
</dbReference>
<accession>A0ABQ4KGX7</accession>
<dbReference type="Gene3D" id="3.30.360.40">
    <property type="entry name" value="YwmB-like"/>
    <property type="match status" value="1"/>
</dbReference>
<dbReference type="RefSeq" id="WP_212965994.1">
    <property type="nucleotide sequence ID" value="NZ_BORB01000010.1"/>
</dbReference>
<dbReference type="Gene3D" id="3.30.2030.10">
    <property type="entry name" value="YwmB-like"/>
    <property type="match status" value="1"/>
</dbReference>
<organism evidence="1 2">
    <name type="scientific">Lederbergia ruris</name>
    <dbReference type="NCBI Taxonomy" id="217495"/>
    <lineage>
        <taxon>Bacteria</taxon>
        <taxon>Bacillati</taxon>
        <taxon>Bacillota</taxon>
        <taxon>Bacilli</taxon>
        <taxon>Bacillales</taxon>
        <taxon>Bacillaceae</taxon>
        <taxon>Lederbergia</taxon>
    </lineage>
</organism>
<dbReference type="InterPro" id="IPR014794">
    <property type="entry name" value="DUF1779"/>
</dbReference>
<dbReference type="Proteomes" id="UP000679950">
    <property type="component" value="Unassembled WGS sequence"/>
</dbReference>